<name>A0A9W6NKG4_9ACTN</name>
<sequence length="460" mass="48037">MPERPDLLVLGAGGAGAMAMLWTLAAGRRAAGGPGAAPPGDPVLGPGAMWCLPLGAHRQLALLDRLLRRRYGPGGVPVRADGSPWRPVDALDPAAVAWTGPAVETGEEWVDGAARVTVTGTWPTVLRVPAAELLEGLWAFLAAVEAIYRRAGRPPRVRVDRPAAADGPGAELVLLDDAPVVVEPLVLDHGDGRGPTAARTHLIAGVLDVPVGPLARRRVAPAFDEDHDEYRVRQVVIGRGPTGAPAWLAVQVPEYHVFDPGPAAAPGSPRSAAAVDVLVRRLFVAAAAELLGRPEAELDAAVRGGADRPRLLSATAWRPAHSALTGPVAAVRVGDAAGGGHPLHPLRAVTGPFRHGLRVRDYWRRQAAGADPRESTAVLEREVAADTAEWIDASAADFAEPPQWHFNAGCFAELAYARAHREHFAALAAGRPAPAHPAPLDEAALDEAALDEAALDGGSR</sequence>
<keyword evidence="2" id="KW-1185">Reference proteome</keyword>
<evidence type="ECO:0000313" key="1">
    <source>
        <dbReference type="EMBL" id="GLL00058.1"/>
    </source>
</evidence>
<accession>A0A9W6NKG4</accession>
<comment type="caution">
    <text evidence="1">The sequence shown here is derived from an EMBL/GenBank/DDBJ whole genome shotgun (WGS) entry which is preliminary data.</text>
</comment>
<evidence type="ECO:0000313" key="2">
    <source>
        <dbReference type="Proteomes" id="UP001143480"/>
    </source>
</evidence>
<dbReference type="AlphaFoldDB" id="A0A9W6NKG4"/>
<protein>
    <submittedName>
        <fullName evidence="1">Uncharacterized protein</fullName>
    </submittedName>
</protein>
<gene>
    <name evidence="1" type="ORF">GCM10017581_017980</name>
</gene>
<dbReference type="Proteomes" id="UP001143480">
    <property type="component" value="Unassembled WGS sequence"/>
</dbReference>
<reference evidence="1" key="2">
    <citation type="submission" date="2023-01" db="EMBL/GenBank/DDBJ databases">
        <authorList>
            <person name="Sun Q."/>
            <person name="Evtushenko L."/>
        </authorList>
    </citation>
    <scope>NUCLEOTIDE SEQUENCE</scope>
    <source>
        <strain evidence="1">VKM Ac-1321</strain>
    </source>
</reference>
<organism evidence="1 2">
    <name type="scientific">Dactylosporangium matsuzakiense</name>
    <dbReference type="NCBI Taxonomy" id="53360"/>
    <lineage>
        <taxon>Bacteria</taxon>
        <taxon>Bacillati</taxon>
        <taxon>Actinomycetota</taxon>
        <taxon>Actinomycetes</taxon>
        <taxon>Micromonosporales</taxon>
        <taxon>Micromonosporaceae</taxon>
        <taxon>Dactylosporangium</taxon>
    </lineage>
</organism>
<proteinExistence type="predicted"/>
<reference evidence="1" key="1">
    <citation type="journal article" date="2014" name="Int. J. Syst. Evol. Microbiol.">
        <title>Complete genome sequence of Corynebacterium casei LMG S-19264T (=DSM 44701T), isolated from a smear-ripened cheese.</title>
        <authorList>
            <consortium name="US DOE Joint Genome Institute (JGI-PGF)"/>
            <person name="Walter F."/>
            <person name="Albersmeier A."/>
            <person name="Kalinowski J."/>
            <person name="Ruckert C."/>
        </authorList>
    </citation>
    <scope>NUCLEOTIDE SEQUENCE</scope>
    <source>
        <strain evidence="1">VKM Ac-1321</strain>
    </source>
</reference>
<dbReference type="EMBL" id="BSFP01000006">
    <property type="protein sequence ID" value="GLL00058.1"/>
    <property type="molecule type" value="Genomic_DNA"/>
</dbReference>